<protein>
    <submittedName>
        <fullName evidence="2">DUF5995 family protein</fullName>
    </submittedName>
</protein>
<dbReference type="EMBL" id="JBFASG010000061">
    <property type="protein sequence ID" value="MEV4927849.1"/>
    <property type="molecule type" value="Genomic_DNA"/>
</dbReference>
<reference evidence="2 3" key="1">
    <citation type="submission" date="2024-06" db="EMBL/GenBank/DDBJ databases">
        <title>The Natural Products Discovery Center: Release of the First 8490 Sequenced Strains for Exploring Actinobacteria Biosynthetic Diversity.</title>
        <authorList>
            <person name="Kalkreuter E."/>
            <person name="Kautsar S.A."/>
            <person name="Yang D."/>
            <person name="Bader C.D."/>
            <person name="Teijaro C.N."/>
            <person name="Fluegel L."/>
            <person name="Davis C.M."/>
            <person name="Simpson J.R."/>
            <person name="Lauterbach L."/>
            <person name="Steele A.D."/>
            <person name="Gui C."/>
            <person name="Meng S."/>
            <person name="Li G."/>
            <person name="Viehrig K."/>
            <person name="Ye F."/>
            <person name="Su P."/>
            <person name="Kiefer A.F."/>
            <person name="Nichols A."/>
            <person name="Cepeda A.J."/>
            <person name="Yan W."/>
            <person name="Fan B."/>
            <person name="Jiang Y."/>
            <person name="Adhikari A."/>
            <person name="Zheng C.-J."/>
            <person name="Schuster L."/>
            <person name="Cowan T.M."/>
            <person name="Smanski M.J."/>
            <person name="Chevrette M.G."/>
            <person name="De Carvalho L.P.S."/>
            <person name="Shen B."/>
        </authorList>
    </citation>
    <scope>NUCLEOTIDE SEQUENCE [LARGE SCALE GENOMIC DNA]</scope>
    <source>
        <strain evidence="2 3">NPDC053791</strain>
    </source>
</reference>
<dbReference type="Pfam" id="PF19458">
    <property type="entry name" value="DUF5995"/>
    <property type="match status" value="1"/>
</dbReference>
<feature type="region of interest" description="Disordered" evidence="1">
    <location>
        <begin position="100"/>
        <end position="126"/>
    </location>
</feature>
<comment type="caution">
    <text evidence="2">The sequence shown here is derived from an EMBL/GenBank/DDBJ whole genome shotgun (WGS) entry which is preliminary data.</text>
</comment>
<accession>A0ABV3J6B2</accession>
<evidence type="ECO:0000313" key="3">
    <source>
        <dbReference type="Proteomes" id="UP001552479"/>
    </source>
</evidence>
<proteinExistence type="predicted"/>
<organism evidence="2 3">
    <name type="scientific">Streptomyces roseoverticillatus</name>
    <dbReference type="NCBI Taxonomy" id="66429"/>
    <lineage>
        <taxon>Bacteria</taxon>
        <taxon>Bacillati</taxon>
        <taxon>Actinomycetota</taxon>
        <taxon>Actinomycetes</taxon>
        <taxon>Kitasatosporales</taxon>
        <taxon>Streptomycetaceae</taxon>
        <taxon>Streptomyces</taxon>
    </lineage>
</organism>
<dbReference type="RefSeq" id="WP_366090892.1">
    <property type="nucleotide sequence ID" value="NZ_JBFASG010000061.1"/>
</dbReference>
<dbReference type="Proteomes" id="UP001552479">
    <property type="component" value="Unassembled WGS sequence"/>
</dbReference>
<dbReference type="InterPro" id="IPR046037">
    <property type="entry name" value="DUF5995"/>
</dbReference>
<name>A0ABV3J6B2_9ACTN</name>
<evidence type="ECO:0000256" key="1">
    <source>
        <dbReference type="SAM" id="MobiDB-lite"/>
    </source>
</evidence>
<keyword evidence="3" id="KW-1185">Reference proteome</keyword>
<gene>
    <name evidence="2" type="ORF">AB0L03_34450</name>
</gene>
<sequence>MPDHAYEPAVRDIATRYDPLITVADDRWNPLAGVTAHELFTLWRRTAWTQARRLAAARSAEELRSASRAVESNAAAWGTLLAAVRVPGYDAVRDTYCRGAGHPAANPPRNAWTARPLPLPAGLRSP</sequence>
<evidence type="ECO:0000313" key="2">
    <source>
        <dbReference type="EMBL" id="MEV4927849.1"/>
    </source>
</evidence>